<dbReference type="Proteomes" id="UP000216429">
    <property type="component" value="Unassembled WGS sequence"/>
</dbReference>
<feature type="transmembrane region" description="Helical" evidence="1">
    <location>
        <begin position="642"/>
        <end position="659"/>
    </location>
</feature>
<protein>
    <recommendedName>
        <fullName evidence="6">DUF4401 domain-containing protein</fullName>
    </recommendedName>
</protein>
<feature type="transmembrane region" description="Helical" evidence="1">
    <location>
        <begin position="622"/>
        <end position="637"/>
    </location>
</feature>
<evidence type="ECO:0000259" key="2">
    <source>
        <dbReference type="Pfam" id="PF09925"/>
    </source>
</evidence>
<feature type="transmembrane region" description="Helical" evidence="1">
    <location>
        <begin position="250"/>
        <end position="268"/>
    </location>
</feature>
<proteinExistence type="predicted"/>
<feature type="transmembrane region" description="Helical" evidence="1">
    <location>
        <begin position="54"/>
        <end position="72"/>
    </location>
</feature>
<evidence type="ECO:0000313" key="5">
    <source>
        <dbReference type="Proteomes" id="UP000216429"/>
    </source>
</evidence>
<dbReference type="RefSeq" id="WP_094809431.1">
    <property type="nucleotide sequence ID" value="NZ_NEVU01000001.1"/>
</dbReference>
<feature type="transmembrane region" description="Helical" evidence="1">
    <location>
        <begin position="280"/>
        <end position="300"/>
    </location>
</feature>
<feature type="transmembrane region" description="Helical" evidence="1">
    <location>
        <begin position="200"/>
        <end position="221"/>
    </location>
</feature>
<feature type="transmembrane region" description="Helical" evidence="1">
    <location>
        <begin position="440"/>
        <end position="458"/>
    </location>
</feature>
<dbReference type="EMBL" id="NEVU01000001">
    <property type="protein sequence ID" value="OZI77065.1"/>
    <property type="molecule type" value="Genomic_DNA"/>
</dbReference>
<dbReference type="InterPro" id="IPR025513">
    <property type="entry name" value="DUF4401"/>
</dbReference>
<keyword evidence="1" id="KW-0472">Membrane</keyword>
<dbReference type="OrthoDB" id="4868247at2"/>
<keyword evidence="1" id="KW-1133">Transmembrane helix</keyword>
<keyword evidence="1" id="KW-0812">Transmembrane</keyword>
<sequence length="873" mass="94927">MQVGTTQQAGSELHAWRQFLGRTTLWLAVLLLGSGVICWVAANWPGMTIIRRFTLAQGLLTISVCVSIWLALRLRGTERLRQQSAGAVLTLSGLLLGALLALLGQTYQTGADTWELFAWWALLMLPWALAAGTQILWLLWCLVVNAALGLWIGEHLLVWWDQLSDPAFVALVMALANLIMLGVWEAVVRRRNIQTRVGPRVLAFLALTALVLPLMFADFIVGGQGKATGLAWLAVTLGLGYFYQRGRRDLVILAMLAAGVICVSLRLAGEWLMRLEPGVWAALPLAALLMAEAVWAARWLRRLGERGQASHGARAATVAADAEPAGMSAGLSVDPADDAAPVIELAEDSSLHHAATAPWYVQGLLGLSAWLATLLLLVFLFFSGMVNSDQGAVVFGLVLCAAGVAVLRAAPGPFWRQCAIAMAFAGQLLVVFSFVGNDSIASASLFIVLLAAAVYVLAPDVLLRFLSGGLIAFGMTGLVWQALQPDLDRHDVLNMWLALDVMRATFLWLPVAVLGAWMATLAFCADRRLARTQPHFLEPLAWAFVVAVQGMVWMAGGVGVDQLPALWRLHRLTALLNIAGALLPAVVALWLLWPRRRVLTLSLVFITPLALLLLALFWLPSPGIAFALTWILLGFGLNKPRLTGFGVLSLLAYLMLYYYQMEVPLLQKAIWLSAAAALLFLLRILVWLVPRFMRTDAGRRPVVAPASRVMRRRVAVVLGGLVLVLGVCNVTIYQREQLLAHGDVAILELAPVDPRSLMQGDYMALRFAAGTAVSKLHQADEGAADDGYVILAPDARGVAQPLRIQAQADPHAAAEMALRYRVRPGGVRIVTNAYFFPEGQAARYERARYGEVRLDGRGTGLLVRMLGEDMQPL</sequence>
<evidence type="ECO:0000259" key="3">
    <source>
        <dbReference type="Pfam" id="PF14351"/>
    </source>
</evidence>
<comment type="caution">
    <text evidence="4">The sequence shown here is derived from an EMBL/GenBank/DDBJ whole genome shotgun (WGS) entry which is preliminary data.</text>
</comment>
<dbReference type="Pfam" id="PF14351">
    <property type="entry name" value="DUF4401"/>
    <property type="match status" value="1"/>
</dbReference>
<feature type="transmembrane region" description="Helical" evidence="1">
    <location>
        <begin position="536"/>
        <end position="554"/>
    </location>
</feature>
<gene>
    <name evidence="4" type="ORF">CAL22_00480</name>
</gene>
<accession>A0A261VSJ9</accession>
<feature type="transmembrane region" description="Helical" evidence="1">
    <location>
        <begin position="24"/>
        <end position="42"/>
    </location>
</feature>
<feature type="transmembrane region" description="Helical" evidence="1">
    <location>
        <begin position="671"/>
        <end position="693"/>
    </location>
</feature>
<feature type="transmembrane region" description="Helical" evidence="1">
    <location>
        <begin position="390"/>
        <end position="407"/>
    </location>
</feature>
<feature type="transmembrane region" description="Helical" evidence="1">
    <location>
        <begin position="113"/>
        <end position="130"/>
    </location>
</feature>
<dbReference type="InterPro" id="IPR018677">
    <property type="entry name" value="DUF2157"/>
</dbReference>
<evidence type="ECO:0008006" key="6">
    <source>
        <dbReference type="Google" id="ProtNLM"/>
    </source>
</evidence>
<keyword evidence="5" id="KW-1185">Reference proteome</keyword>
<feature type="transmembrane region" description="Helical" evidence="1">
    <location>
        <begin position="598"/>
        <end position="616"/>
    </location>
</feature>
<feature type="domain" description="DUF2157" evidence="2">
    <location>
        <begin position="17"/>
        <end position="137"/>
    </location>
</feature>
<dbReference type="Pfam" id="PF09925">
    <property type="entry name" value="DUF2157"/>
    <property type="match status" value="1"/>
</dbReference>
<feature type="transmembrane region" description="Helical" evidence="1">
    <location>
        <begin position="359"/>
        <end position="384"/>
    </location>
</feature>
<dbReference type="AlphaFoldDB" id="A0A261VSJ9"/>
<feature type="transmembrane region" description="Helical" evidence="1">
    <location>
        <begin position="227"/>
        <end position="243"/>
    </location>
</feature>
<dbReference type="InterPro" id="IPR025833">
    <property type="entry name" value="GDYXXLXY"/>
</dbReference>
<feature type="transmembrane region" description="Helical" evidence="1">
    <location>
        <begin position="503"/>
        <end position="524"/>
    </location>
</feature>
<evidence type="ECO:0000256" key="1">
    <source>
        <dbReference type="SAM" id="Phobius"/>
    </source>
</evidence>
<feature type="transmembrane region" description="Helical" evidence="1">
    <location>
        <begin position="414"/>
        <end position="434"/>
    </location>
</feature>
<name>A0A261VSJ9_9BORD</name>
<evidence type="ECO:0000313" key="4">
    <source>
        <dbReference type="EMBL" id="OZI77065.1"/>
    </source>
</evidence>
<reference evidence="5" key="1">
    <citation type="submission" date="2017-05" db="EMBL/GenBank/DDBJ databases">
        <title>Complete and WGS of Bordetella genogroups.</title>
        <authorList>
            <person name="Spilker T."/>
            <person name="Lipuma J."/>
        </authorList>
    </citation>
    <scope>NUCLEOTIDE SEQUENCE [LARGE SCALE GENOMIC DNA]</scope>
    <source>
        <strain evidence="5">AU6712</strain>
    </source>
</reference>
<feature type="transmembrane region" description="Helical" evidence="1">
    <location>
        <begin position="84"/>
        <end position="107"/>
    </location>
</feature>
<feature type="domain" description="DUF4401" evidence="3">
    <location>
        <begin position="358"/>
        <end position="687"/>
    </location>
</feature>
<feature type="transmembrane region" description="Helical" evidence="1">
    <location>
        <begin position="137"/>
        <end position="160"/>
    </location>
</feature>
<feature type="transmembrane region" description="Helical" evidence="1">
    <location>
        <begin position="166"/>
        <end position="188"/>
    </location>
</feature>
<feature type="transmembrane region" description="Helical" evidence="1">
    <location>
        <begin position="714"/>
        <end position="733"/>
    </location>
</feature>
<dbReference type="Pfam" id="PF14345">
    <property type="entry name" value="GDYXXLXY"/>
    <property type="match status" value="1"/>
</dbReference>
<feature type="transmembrane region" description="Helical" evidence="1">
    <location>
        <begin position="465"/>
        <end position="483"/>
    </location>
</feature>
<organism evidence="4 5">
    <name type="scientific">Bordetella genomosp. 12</name>
    <dbReference type="NCBI Taxonomy" id="463035"/>
    <lineage>
        <taxon>Bacteria</taxon>
        <taxon>Pseudomonadati</taxon>
        <taxon>Pseudomonadota</taxon>
        <taxon>Betaproteobacteria</taxon>
        <taxon>Burkholderiales</taxon>
        <taxon>Alcaligenaceae</taxon>
        <taxon>Bordetella</taxon>
    </lineage>
</organism>
<feature type="transmembrane region" description="Helical" evidence="1">
    <location>
        <begin position="574"/>
        <end position="593"/>
    </location>
</feature>